<dbReference type="PANTHER" id="PTHR10281:SF4">
    <property type="entry name" value="NEUFERRICIN"/>
    <property type="match status" value="1"/>
</dbReference>
<dbReference type="SUPFAM" id="SSF55856">
    <property type="entry name" value="Cytochrome b5-like heme/steroid binding domain"/>
    <property type="match status" value="1"/>
</dbReference>
<sequence>MAARYMLVSAVLVAFLAIAFVYFEPIPVEKYPSAVQKVHNKLLESGRFLSSLFCGTKRITAEGVFTAEELRKYDGTSDVHGLYLAVLGRVYDVQKGAEHYRPGGGYAHFAGRDASRAYITGDFSEAGLTDDLQGLSDESLHTFTQWVEFYEKDYRFVGKLAGRYYTNEGEPTEELRRVLAAVERAKEKEYLTKEASKVFPPCNSEWTQEGGTKVWCSTQSGGIQRSWAGVPRQFFEPETQAKRCVCVRTTGPPSDAAAGAKHNNRGDLDHPQLKEYPGCQPTSDTCKVPDP</sequence>
<dbReference type="SMART" id="SM01117">
    <property type="entry name" value="Cyt-b5"/>
    <property type="match status" value="1"/>
</dbReference>
<evidence type="ECO:0000313" key="4">
    <source>
        <dbReference type="EMBL" id="JAR90250.1"/>
    </source>
</evidence>
<dbReference type="GO" id="GO:0012505">
    <property type="term" value="C:endomembrane system"/>
    <property type="evidence" value="ECO:0007669"/>
    <property type="project" value="TreeGrafter"/>
</dbReference>
<dbReference type="FunFam" id="3.10.120.10:FF:000003">
    <property type="entry name" value="membrane-associated progesterone receptor component 1"/>
    <property type="match status" value="1"/>
</dbReference>
<protein>
    <submittedName>
        <fullName evidence="4">Putative cytochrome b5 domain-containing protein</fullName>
    </submittedName>
</protein>
<feature type="compositionally biased region" description="Basic and acidic residues" evidence="2">
    <location>
        <begin position="264"/>
        <end position="273"/>
    </location>
</feature>
<reference evidence="4" key="1">
    <citation type="journal article" date="2018" name="PLoS Negl. Trop. Dis.">
        <title>Sialome diversity of ticks revealed by RNAseq of single tick salivary glands.</title>
        <authorList>
            <person name="Perner J."/>
            <person name="Kropackova S."/>
            <person name="Kopacek P."/>
            <person name="Ribeiro J.M."/>
        </authorList>
    </citation>
    <scope>NUCLEOTIDE SEQUENCE</scope>
    <source>
        <strain evidence="4">Siblings of single egg batch collected in Ceske Budejovice</strain>
        <tissue evidence="4">Salivary glands</tissue>
    </source>
</reference>
<evidence type="ECO:0000256" key="2">
    <source>
        <dbReference type="SAM" id="MobiDB-lite"/>
    </source>
</evidence>
<name>A0A147BHH8_IXORI</name>
<comment type="similarity">
    <text evidence="1">Belongs to the cytochrome b5 family. MAPR subfamily.</text>
</comment>
<dbReference type="GO" id="GO:0016020">
    <property type="term" value="C:membrane"/>
    <property type="evidence" value="ECO:0007669"/>
    <property type="project" value="TreeGrafter"/>
</dbReference>
<dbReference type="EMBL" id="GEGO01005154">
    <property type="protein sequence ID" value="JAR90250.1"/>
    <property type="molecule type" value="Transcribed_RNA"/>
</dbReference>
<dbReference type="Pfam" id="PF00173">
    <property type="entry name" value="Cyt-b5"/>
    <property type="match status" value="1"/>
</dbReference>
<dbReference type="AlphaFoldDB" id="A0A147BHH8"/>
<dbReference type="InterPro" id="IPR050577">
    <property type="entry name" value="MAPR/NEUFC/NENF-like"/>
</dbReference>
<dbReference type="PANTHER" id="PTHR10281">
    <property type="entry name" value="MEMBRANE-ASSOCIATED PROGESTERONE RECEPTOR COMPONENT-RELATED"/>
    <property type="match status" value="1"/>
</dbReference>
<dbReference type="InterPro" id="IPR001199">
    <property type="entry name" value="Cyt_B5-like_heme/steroid-bd"/>
</dbReference>
<feature type="domain" description="Cytochrome b5 heme-binding" evidence="3">
    <location>
        <begin position="65"/>
        <end position="161"/>
    </location>
</feature>
<feature type="region of interest" description="Disordered" evidence="2">
    <location>
        <begin position="253"/>
        <end position="291"/>
    </location>
</feature>
<dbReference type="Gene3D" id="3.10.120.10">
    <property type="entry name" value="Cytochrome b5-like heme/steroid binding domain"/>
    <property type="match status" value="1"/>
</dbReference>
<evidence type="ECO:0000259" key="3">
    <source>
        <dbReference type="SMART" id="SM01117"/>
    </source>
</evidence>
<proteinExistence type="inferred from homology"/>
<organism evidence="4">
    <name type="scientific">Ixodes ricinus</name>
    <name type="common">Common tick</name>
    <name type="synonym">Acarus ricinus</name>
    <dbReference type="NCBI Taxonomy" id="34613"/>
    <lineage>
        <taxon>Eukaryota</taxon>
        <taxon>Metazoa</taxon>
        <taxon>Ecdysozoa</taxon>
        <taxon>Arthropoda</taxon>
        <taxon>Chelicerata</taxon>
        <taxon>Arachnida</taxon>
        <taxon>Acari</taxon>
        <taxon>Parasitiformes</taxon>
        <taxon>Ixodida</taxon>
        <taxon>Ixodoidea</taxon>
        <taxon>Ixodidae</taxon>
        <taxon>Ixodinae</taxon>
        <taxon>Ixodes</taxon>
    </lineage>
</organism>
<dbReference type="InterPro" id="IPR036400">
    <property type="entry name" value="Cyt_B5-like_heme/steroid_sf"/>
</dbReference>
<evidence type="ECO:0000256" key="1">
    <source>
        <dbReference type="ARBA" id="ARBA00038357"/>
    </source>
</evidence>
<accession>A0A147BHH8</accession>